<dbReference type="InterPro" id="IPR036770">
    <property type="entry name" value="Ankyrin_rpt-contain_sf"/>
</dbReference>
<reference evidence="2" key="1">
    <citation type="journal article" date="2020" name="Nat. Genet.">
        <title>Genomic diversifications of five Gossypium allopolyploid species and their impact on cotton improvement.</title>
        <authorList>
            <person name="Chen Z.J."/>
            <person name="Sreedasyam A."/>
            <person name="Ando A."/>
            <person name="Song Q."/>
            <person name="De Santiago L.M."/>
            <person name="Hulse-Kemp A.M."/>
            <person name="Ding M."/>
            <person name="Ye W."/>
            <person name="Kirkbride R.C."/>
            <person name="Jenkins J."/>
            <person name="Plott C."/>
            <person name="Lovell J."/>
            <person name="Lin Y.M."/>
            <person name="Vaughn R."/>
            <person name="Liu B."/>
            <person name="Simpson S."/>
            <person name="Scheffler B.E."/>
            <person name="Wen L."/>
            <person name="Saski C.A."/>
            <person name="Grover C.E."/>
            <person name="Hu G."/>
            <person name="Conover J.L."/>
            <person name="Carlson J.W."/>
            <person name="Shu S."/>
            <person name="Boston L.B."/>
            <person name="Williams M."/>
            <person name="Peterson D.G."/>
            <person name="McGee K."/>
            <person name="Jones D.C."/>
            <person name="Wendel J.F."/>
            <person name="Stelly D.M."/>
            <person name="Grimwood J."/>
            <person name="Schmutz J."/>
        </authorList>
    </citation>
    <scope>NUCLEOTIDE SEQUENCE [LARGE SCALE GENOMIC DNA]</scope>
    <source>
        <strain evidence="2">cv. TM-1</strain>
    </source>
</reference>
<dbReference type="STRING" id="3635.A0A1U8LTJ0"/>
<dbReference type="RefSeq" id="XP_016717907.1">
    <property type="nucleotide sequence ID" value="XM_016862418.1"/>
</dbReference>
<accession>A0A1U8LTJ0</accession>
<organism evidence="2 3">
    <name type="scientific">Gossypium hirsutum</name>
    <name type="common">Upland cotton</name>
    <name type="synonym">Gossypium mexicanum</name>
    <dbReference type="NCBI Taxonomy" id="3635"/>
    <lineage>
        <taxon>Eukaryota</taxon>
        <taxon>Viridiplantae</taxon>
        <taxon>Streptophyta</taxon>
        <taxon>Embryophyta</taxon>
        <taxon>Tracheophyta</taxon>
        <taxon>Spermatophyta</taxon>
        <taxon>Magnoliopsida</taxon>
        <taxon>eudicotyledons</taxon>
        <taxon>Gunneridae</taxon>
        <taxon>Pentapetalae</taxon>
        <taxon>rosids</taxon>
        <taxon>malvids</taxon>
        <taxon>Malvales</taxon>
        <taxon>Malvaceae</taxon>
        <taxon>Malvoideae</taxon>
        <taxon>Gossypium</taxon>
    </lineage>
</organism>
<feature type="repeat" description="ANK" evidence="1">
    <location>
        <begin position="355"/>
        <end position="382"/>
    </location>
</feature>
<dbReference type="KEGG" id="ghi:107930709"/>
<dbReference type="SMART" id="SM00248">
    <property type="entry name" value="ANK"/>
    <property type="match status" value="8"/>
</dbReference>
<protein>
    <submittedName>
        <fullName evidence="3">Ankyrin repeat-containing protein BDA1</fullName>
    </submittedName>
</protein>
<dbReference type="PaxDb" id="3635-A0A1U8LTJ0"/>
<dbReference type="Pfam" id="PF12796">
    <property type="entry name" value="Ank_2"/>
    <property type="match status" value="1"/>
</dbReference>
<feature type="repeat" description="ANK" evidence="1">
    <location>
        <begin position="165"/>
        <end position="197"/>
    </location>
</feature>
<dbReference type="Proteomes" id="UP000818029">
    <property type="component" value="Chromosome D10"/>
</dbReference>
<dbReference type="PANTHER" id="PTHR24128:SF46">
    <property type="entry name" value="ALPHA-LATROTOXIN-LHE1A-LIKE ISOFORM X1"/>
    <property type="match status" value="1"/>
</dbReference>
<feature type="repeat" description="ANK" evidence="1">
    <location>
        <begin position="125"/>
        <end position="146"/>
    </location>
</feature>
<dbReference type="SMR" id="A0A1U8LTJ0"/>
<evidence type="ECO:0000313" key="2">
    <source>
        <dbReference type="Proteomes" id="UP000818029"/>
    </source>
</evidence>
<reference evidence="3" key="2">
    <citation type="submission" date="2025-08" db="UniProtKB">
        <authorList>
            <consortium name="RefSeq"/>
        </authorList>
    </citation>
    <scope>IDENTIFICATION</scope>
</reference>
<keyword evidence="1" id="KW-0040">ANK repeat</keyword>
<dbReference type="SUPFAM" id="SSF48403">
    <property type="entry name" value="Ankyrin repeat"/>
    <property type="match status" value="2"/>
</dbReference>
<dbReference type="Gene3D" id="1.25.40.20">
    <property type="entry name" value="Ankyrin repeat-containing domain"/>
    <property type="match status" value="3"/>
</dbReference>
<name>A0A1U8LTJ0_GOSHI</name>
<dbReference type="PROSITE" id="PS50088">
    <property type="entry name" value="ANK_REPEAT"/>
    <property type="match status" value="3"/>
</dbReference>
<sequence length="474" mass="53326">MDENLRKAARTGKVNELHRVIQRNGNVLRRVDEVEFIDTPLHIAAEEGCIEFAMEMMNLRPSFARKLNHQGLSPLHTAVRKGHKRWRSASWRLINILFVSEERKLGLLDTFLEASPDCIQDVTIENRTALHIAIENNRLDVLQLLIPTLKRKDYYWEVVNRKDKDGNTALHIAAIHNQPTMLKILLNCKADKHATNQVGLTALGIAQQHNNRENIAILKGCFIPVVSNLQRKLEKQVVKYVTKASLLIFKNMDNISADDRNALLVILGLLLTATYQATLSPPGVVWQGENTSKSKGSYDPMLYTLIERDGNVLKRSDEVEFVNTPLHIAVDEGCIEFAMEIMSLKPSFARKLNHQGLSPTHLAVEKGHQEMALRLIETDNDLVRVRGENGVTPLHYICKVGSHDGLLDTFLKTCPNSIRDVTTANCTASQIATKNNQLDVLQVLTPKLGKKDCCWEVVNRKDKNVNTALHIAAC</sequence>
<dbReference type="GeneID" id="107930709"/>
<dbReference type="PANTHER" id="PTHR24128">
    <property type="entry name" value="HOMEOBOX PROTEIN WARIAI"/>
    <property type="match status" value="1"/>
</dbReference>
<evidence type="ECO:0000256" key="1">
    <source>
        <dbReference type="PROSITE-ProRule" id="PRU00023"/>
    </source>
</evidence>
<keyword evidence="2" id="KW-1185">Reference proteome</keyword>
<proteinExistence type="predicted"/>
<dbReference type="PROSITE" id="PS50297">
    <property type="entry name" value="ANK_REP_REGION"/>
    <property type="match status" value="3"/>
</dbReference>
<gene>
    <name evidence="3" type="primary">LOC107930709</name>
</gene>
<evidence type="ECO:0000313" key="3">
    <source>
        <dbReference type="RefSeq" id="XP_016717907.1"/>
    </source>
</evidence>
<dbReference type="AlphaFoldDB" id="A0A1U8LTJ0"/>
<dbReference type="InterPro" id="IPR002110">
    <property type="entry name" value="Ankyrin_rpt"/>
</dbReference>